<organism evidence="4 5">
    <name type="scientific">Catenibacillus scindens</name>
    <dbReference type="NCBI Taxonomy" id="673271"/>
    <lineage>
        <taxon>Bacteria</taxon>
        <taxon>Bacillati</taxon>
        <taxon>Bacillota</taxon>
        <taxon>Clostridia</taxon>
        <taxon>Lachnospirales</taxon>
        <taxon>Lachnospiraceae</taxon>
        <taxon>Catenibacillus</taxon>
    </lineage>
</organism>
<evidence type="ECO:0000256" key="1">
    <source>
        <dbReference type="ARBA" id="ARBA00022723"/>
    </source>
</evidence>
<dbReference type="InterPro" id="IPR002933">
    <property type="entry name" value="Peptidase_M20"/>
</dbReference>
<dbReference type="EMBL" id="JACHFW010000004">
    <property type="protein sequence ID" value="MBB5264298.1"/>
    <property type="molecule type" value="Genomic_DNA"/>
</dbReference>
<reference evidence="4 5" key="1">
    <citation type="submission" date="2020-08" db="EMBL/GenBank/DDBJ databases">
        <title>Genomic Encyclopedia of Type Strains, Phase IV (KMG-IV): sequencing the most valuable type-strain genomes for metagenomic binning, comparative biology and taxonomic classification.</title>
        <authorList>
            <person name="Goeker M."/>
        </authorList>
    </citation>
    <scope>NUCLEOTIDE SEQUENCE [LARGE SCALE GENOMIC DNA]</scope>
    <source>
        <strain evidence="4 5">DSM 106146</strain>
    </source>
</reference>
<dbReference type="AlphaFoldDB" id="A0A7W8H9N9"/>
<evidence type="ECO:0000313" key="4">
    <source>
        <dbReference type="EMBL" id="MBB5264298.1"/>
    </source>
</evidence>
<evidence type="ECO:0000313" key="5">
    <source>
        <dbReference type="Proteomes" id="UP000543642"/>
    </source>
</evidence>
<keyword evidence="2" id="KW-0378">Hydrolase</keyword>
<evidence type="ECO:0000259" key="3">
    <source>
        <dbReference type="Pfam" id="PF07687"/>
    </source>
</evidence>
<dbReference type="Gene3D" id="3.30.70.360">
    <property type="match status" value="1"/>
</dbReference>
<dbReference type="Gene3D" id="3.40.630.10">
    <property type="entry name" value="Zn peptidases"/>
    <property type="match status" value="1"/>
</dbReference>
<proteinExistence type="predicted"/>
<evidence type="ECO:0000256" key="2">
    <source>
        <dbReference type="ARBA" id="ARBA00022801"/>
    </source>
</evidence>
<sequence>MDNILSEQALDYIHSHVEKNINLLSELGRIPAPSHQEDKRAAFVKSWLEAQGAKGVYIDEAKNVIYPVGCDDHEDIVVIMAHMDIVFPDLEPLCLEIRDGKMYAPGIGDDTANLVQLLMTVKYIIENKKKPETGILFVANACEEGLGNLKGSKAIIDTWGSRVKEFISFDGYTGGVTNDAVGSHRYQVTVKTEGGHSFGNFGNSNAIVSLASIIGTLYEKKVPTAAKTTYNVGTISGGTTVNSIAQEASMLYEFRSESRDCLKEMEQFFDSVIEMYRHMGMDLDVKVMGIRPCAGDVNREKLEALTQRSCYITELITGQPCDVGANSTDSNIPLSMGIPANTLGTIRGGRAHTREEWVDLSSVEEGFKIAMAVVLHYFKEA</sequence>
<dbReference type="Pfam" id="PF07687">
    <property type="entry name" value="M20_dimer"/>
    <property type="match status" value="1"/>
</dbReference>
<gene>
    <name evidence="4" type="ORF">HNP82_001409</name>
</gene>
<dbReference type="PANTHER" id="PTHR43808">
    <property type="entry name" value="ACETYLORNITHINE DEACETYLASE"/>
    <property type="match status" value="1"/>
</dbReference>
<dbReference type="PANTHER" id="PTHR43808:SF17">
    <property type="entry name" value="PEPTIDASE M20"/>
    <property type="match status" value="1"/>
</dbReference>
<accession>A0A7W8H9N9</accession>
<keyword evidence="1" id="KW-0479">Metal-binding</keyword>
<dbReference type="GO" id="GO:0046872">
    <property type="term" value="F:metal ion binding"/>
    <property type="evidence" value="ECO:0007669"/>
    <property type="project" value="UniProtKB-KW"/>
</dbReference>
<dbReference type="InterPro" id="IPR036264">
    <property type="entry name" value="Bact_exopeptidase_dim_dom"/>
</dbReference>
<dbReference type="Proteomes" id="UP000543642">
    <property type="component" value="Unassembled WGS sequence"/>
</dbReference>
<comment type="caution">
    <text evidence="4">The sequence shown here is derived from an EMBL/GenBank/DDBJ whole genome shotgun (WGS) entry which is preliminary data.</text>
</comment>
<dbReference type="InterPro" id="IPR011650">
    <property type="entry name" value="Peptidase_M20_dimer"/>
</dbReference>
<dbReference type="SUPFAM" id="SSF53187">
    <property type="entry name" value="Zn-dependent exopeptidases"/>
    <property type="match status" value="1"/>
</dbReference>
<protein>
    <submittedName>
        <fullName evidence="4">Acetylornithine deacetylase/succinyl-diaminopimelate desuccinylase-like protein</fullName>
    </submittedName>
</protein>
<feature type="domain" description="Peptidase M20 dimerisation" evidence="3">
    <location>
        <begin position="182"/>
        <end position="268"/>
    </location>
</feature>
<dbReference type="InterPro" id="IPR050072">
    <property type="entry name" value="Peptidase_M20A"/>
</dbReference>
<dbReference type="Pfam" id="PF01546">
    <property type="entry name" value="Peptidase_M20"/>
    <property type="match status" value="1"/>
</dbReference>
<dbReference type="GO" id="GO:0016787">
    <property type="term" value="F:hydrolase activity"/>
    <property type="evidence" value="ECO:0007669"/>
    <property type="project" value="UniProtKB-KW"/>
</dbReference>
<keyword evidence="5" id="KW-1185">Reference proteome</keyword>
<dbReference type="SUPFAM" id="SSF55031">
    <property type="entry name" value="Bacterial exopeptidase dimerisation domain"/>
    <property type="match status" value="1"/>
</dbReference>
<dbReference type="RefSeq" id="WP_183772844.1">
    <property type="nucleotide sequence ID" value="NZ_JACHFW010000004.1"/>
</dbReference>
<name>A0A7W8H9N9_9FIRM</name>